<organism evidence="1">
    <name type="scientific">mine drainage metagenome</name>
    <dbReference type="NCBI Taxonomy" id="410659"/>
    <lineage>
        <taxon>unclassified sequences</taxon>
        <taxon>metagenomes</taxon>
        <taxon>ecological metagenomes</taxon>
    </lineage>
</organism>
<proteinExistence type="predicted"/>
<dbReference type="EMBL" id="MLJW01009110">
    <property type="protein sequence ID" value="OIQ63319.1"/>
    <property type="molecule type" value="Genomic_DNA"/>
</dbReference>
<name>A0A1J5P664_9ZZZZ</name>
<evidence type="ECO:0000313" key="1">
    <source>
        <dbReference type="EMBL" id="OIQ63319.1"/>
    </source>
</evidence>
<reference evidence="1" key="1">
    <citation type="submission" date="2016-10" db="EMBL/GenBank/DDBJ databases">
        <title>Sequence of Gallionella enrichment culture.</title>
        <authorList>
            <person name="Poehlein A."/>
            <person name="Muehling M."/>
            <person name="Daniel R."/>
        </authorList>
    </citation>
    <scope>NUCLEOTIDE SEQUENCE</scope>
</reference>
<dbReference type="AlphaFoldDB" id="A0A1J5P664"/>
<comment type="caution">
    <text evidence="1">The sequence shown here is derived from an EMBL/GenBank/DDBJ whole genome shotgun (WGS) entry which is preliminary data.</text>
</comment>
<sequence>MIEMHGDTVLFRRCLQNAQAFGYHFLADPVAGNDRDPILLFFVAHREIP</sequence>
<gene>
    <name evidence="1" type="ORF">GALL_551390</name>
</gene>
<protein>
    <submittedName>
        <fullName evidence="1">Uncharacterized protein</fullName>
    </submittedName>
</protein>
<accession>A0A1J5P664</accession>